<dbReference type="GO" id="GO:0009231">
    <property type="term" value="P:riboflavin biosynthetic process"/>
    <property type="evidence" value="ECO:0007669"/>
    <property type="project" value="InterPro"/>
</dbReference>
<dbReference type="InterPro" id="IPR050765">
    <property type="entry name" value="Riboflavin_Biosynth_HTPR"/>
</dbReference>
<gene>
    <name evidence="2" type="ORF">CUS89_11040</name>
</gene>
<dbReference type="Pfam" id="PF01872">
    <property type="entry name" value="RibD_C"/>
    <property type="match status" value="1"/>
</dbReference>
<protein>
    <submittedName>
        <fullName evidence="2">Dihydrofolate reductase</fullName>
    </submittedName>
</protein>
<dbReference type="AlphaFoldDB" id="A0A2S7RRV2"/>
<sequence length="178" mass="20869">MSKIIFYGAISMDGYLATTNDDLQWLFDTPTGEKTTYDAFYQTIDTTIMGRKTYQEAKKYLDTAKIYPEKNNYVFSTDKDLQLEDARVVHEDPVTFIKELKKSSEQRIWVVGGGSLLKPIIEQQLIDEWYIQIAPVLLGNGIRLFQEGDYVQRYQLVDTKRFGEFIELHYRKEDHNDQ</sequence>
<proteinExistence type="predicted"/>
<organism evidence="2 3">
    <name type="scientific">Enterococcus mundtii</name>
    <dbReference type="NCBI Taxonomy" id="53346"/>
    <lineage>
        <taxon>Bacteria</taxon>
        <taxon>Bacillati</taxon>
        <taxon>Bacillota</taxon>
        <taxon>Bacilli</taxon>
        <taxon>Lactobacillales</taxon>
        <taxon>Enterococcaceae</taxon>
        <taxon>Enterococcus</taxon>
    </lineage>
</organism>
<dbReference type="GO" id="GO:0008703">
    <property type="term" value="F:5-amino-6-(5-phosphoribosylamino)uracil reductase activity"/>
    <property type="evidence" value="ECO:0007669"/>
    <property type="project" value="InterPro"/>
</dbReference>
<dbReference type="EMBL" id="PUAP01000032">
    <property type="protein sequence ID" value="PQF22348.1"/>
    <property type="molecule type" value="Genomic_DNA"/>
</dbReference>
<dbReference type="SUPFAM" id="SSF53597">
    <property type="entry name" value="Dihydrofolate reductase-like"/>
    <property type="match status" value="1"/>
</dbReference>
<dbReference type="InterPro" id="IPR002734">
    <property type="entry name" value="RibDG_C"/>
</dbReference>
<reference evidence="2 3" key="1">
    <citation type="journal article" date="2018" name="Pathog. Dis.">
        <title>Whole-genome sequencing based characterization of antimicrobial resistance in Enterococcus.</title>
        <authorList>
            <person name="Tyson G."/>
        </authorList>
    </citation>
    <scope>NUCLEOTIDE SEQUENCE [LARGE SCALE GENOMIC DNA]</scope>
    <source>
        <strain evidence="2 3">CVM N55263</strain>
    </source>
</reference>
<dbReference type="PANTHER" id="PTHR38011:SF11">
    <property type="entry name" value="2,5-DIAMINO-6-RIBOSYLAMINO-4(3H)-PYRIMIDINONE 5'-PHOSPHATE REDUCTASE"/>
    <property type="match status" value="1"/>
</dbReference>
<comment type="caution">
    <text evidence="2">The sequence shown here is derived from an EMBL/GenBank/DDBJ whole genome shotgun (WGS) entry which is preliminary data.</text>
</comment>
<accession>A0A2S7RRV2</accession>
<dbReference type="InterPro" id="IPR024072">
    <property type="entry name" value="DHFR-like_dom_sf"/>
</dbReference>
<dbReference type="RefSeq" id="WP_104872173.1">
    <property type="nucleotide sequence ID" value="NZ_PUAP01000032.1"/>
</dbReference>
<name>A0A2S7RRV2_ENTMU</name>
<dbReference type="Gene3D" id="3.40.430.10">
    <property type="entry name" value="Dihydrofolate Reductase, subunit A"/>
    <property type="match status" value="1"/>
</dbReference>
<evidence type="ECO:0000259" key="1">
    <source>
        <dbReference type="Pfam" id="PF01872"/>
    </source>
</evidence>
<evidence type="ECO:0000313" key="3">
    <source>
        <dbReference type="Proteomes" id="UP000237934"/>
    </source>
</evidence>
<evidence type="ECO:0000313" key="2">
    <source>
        <dbReference type="EMBL" id="PQF22348.1"/>
    </source>
</evidence>
<dbReference type="PANTHER" id="PTHR38011">
    <property type="entry name" value="DIHYDROFOLATE REDUCTASE FAMILY PROTEIN (AFU_ORTHOLOGUE AFUA_8G06820)"/>
    <property type="match status" value="1"/>
</dbReference>
<feature type="domain" description="Bacterial bifunctional deaminase-reductase C-terminal" evidence="1">
    <location>
        <begin position="3"/>
        <end position="164"/>
    </location>
</feature>
<dbReference type="Proteomes" id="UP000237934">
    <property type="component" value="Unassembled WGS sequence"/>
</dbReference>